<evidence type="ECO:0000313" key="1">
    <source>
        <dbReference type="EMBL" id="KAJ7708140.1"/>
    </source>
</evidence>
<dbReference type="EMBL" id="JARKIE010000004">
    <property type="protein sequence ID" value="KAJ7708140.1"/>
    <property type="molecule type" value="Genomic_DNA"/>
</dbReference>
<reference evidence="1" key="1">
    <citation type="submission" date="2023-03" db="EMBL/GenBank/DDBJ databases">
        <title>Massive genome expansion in bonnet fungi (Mycena s.s.) driven by repeated elements and novel gene families across ecological guilds.</title>
        <authorList>
            <consortium name="Lawrence Berkeley National Laboratory"/>
            <person name="Harder C.B."/>
            <person name="Miyauchi S."/>
            <person name="Viragh M."/>
            <person name="Kuo A."/>
            <person name="Thoen E."/>
            <person name="Andreopoulos B."/>
            <person name="Lu D."/>
            <person name="Skrede I."/>
            <person name="Drula E."/>
            <person name="Henrissat B."/>
            <person name="Morin E."/>
            <person name="Kohler A."/>
            <person name="Barry K."/>
            <person name="LaButti K."/>
            <person name="Morin E."/>
            <person name="Salamov A."/>
            <person name="Lipzen A."/>
            <person name="Mereny Z."/>
            <person name="Hegedus B."/>
            <person name="Baldrian P."/>
            <person name="Stursova M."/>
            <person name="Weitz H."/>
            <person name="Taylor A."/>
            <person name="Grigoriev I.V."/>
            <person name="Nagy L.G."/>
            <person name="Martin F."/>
            <person name="Kauserud H."/>
        </authorList>
    </citation>
    <scope>NUCLEOTIDE SEQUENCE</scope>
    <source>
        <strain evidence="1">CBHHK067</strain>
    </source>
</reference>
<accession>A0AAD7GYZ1</accession>
<keyword evidence="2" id="KW-1185">Reference proteome</keyword>
<sequence length="189" mass="20852">MENAGESNQVKHANNFVHQFDSAHILPGDASLIDPHTAFVVQSLPSDMAAPEDADGDFKGAAGAVSVDLRRRATTLAPLLFQLIILGLYLRRTPADDPQIYFLARELTRKELQHLSVDDSFYAHKRGKIIHHMTVPEIVLQTPETSAKGENIPRNWCKIGTSVTKAAGARIPRSFRLATAYNCEGEEYA</sequence>
<evidence type="ECO:0000313" key="2">
    <source>
        <dbReference type="Proteomes" id="UP001221757"/>
    </source>
</evidence>
<proteinExistence type="predicted"/>
<protein>
    <submittedName>
        <fullName evidence="1">Uncharacterized protein</fullName>
    </submittedName>
</protein>
<dbReference type="AlphaFoldDB" id="A0AAD7GYZ1"/>
<comment type="caution">
    <text evidence="1">The sequence shown here is derived from an EMBL/GenBank/DDBJ whole genome shotgun (WGS) entry which is preliminary data.</text>
</comment>
<dbReference type="Proteomes" id="UP001221757">
    <property type="component" value="Unassembled WGS sequence"/>
</dbReference>
<gene>
    <name evidence="1" type="ORF">B0H17DRAFT_1124917</name>
</gene>
<name>A0AAD7GYZ1_MYCRO</name>
<organism evidence="1 2">
    <name type="scientific">Mycena rosella</name>
    <name type="common">Pink bonnet</name>
    <name type="synonym">Agaricus rosellus</name>
    <dbReference type="NCBI Taxonomy" id="1033263"/>
    <lineage>
        <taxon>Eukaryota</taxon>
        <taxon>Fungi</taxon>
        <taxon>Dikarya</taxon>
        <taxon>Basidiomycota</taxon>
        <taxon>Agaricomycotina</taxon>
        <taxon>Agaricomycetes</taxon>
        <taxon>Agaricomycetidae</taxon>
        <taxon>Agaricales</taxon>
        <taxon>Marasmiineae</taxon>
        <taxon>Mycenaceae</taxon>
        <taxon>Mycena</taxon>
    </lineage>
</organism>